<sequence>MTSLQDDEVPRDLDACYLSFPDDELRAESDQEDDSPACSFDAAENEPCVSLPPLEKPAKTKKASKSSKTGGKGAKLSKGPKKKRGVAVAPQRRKVKVQPKRLPEIAKEKPDEPLDESPYTQNLLEEAQVAKRKFQDRARAEKAKKARLRKVELRLAQEKEERETPSNSPPGRRNVRRGLILPLVSKPSMEDGPKRAWGSGQPARPAPPKKLSEGAPKRSRKSPGEESQPQERAGADTERNQEEKALQAKLREAQVKGLEGEVASLRTQLARTNEQMLDRGDSAGSDAAGLCDVSPRGGLGTPNSLLHRRRLGKGAAEQRPLEAGAGISTGTQGAGSAPCDRAWEETGAGESTVQQLASAMISSQASLEREKLLVQVARAERDVQKKAAELLPDILKQRAAGSQQPAPEKAGKRKHGAAELAEAEDRLLAEKARLLQQWQGAEAAREVLHAKLLEERAQLKRERRRVTRLKRELRESGSLLEDARRRRETSLPKDILDREYAALRVARISADRVSDPQIAFHERRILEQRQRVLRAWWQAERALGEARSLRDQGVSGKGLAALIKTGKKALGRELQALNRDIQNQRVDAEQVAERRRMLDLWQSAAAARERWGEHVREEGGALRAAESSRSKAKTDVWRQRDMLEKWRAQRAQSDEARDGPRMMEEQLLGEHERVLCLWEATLPAKAQLRGEAALQGWAAEGTMGEREAEELEALALAGLEVVYQERGVLANLVRAADTAAGGAREAGSDSVEEVKESAVPGRALLHERGFLLDMWEEAERQAIGAAAEAKEEWTAVRALDKGPAGVTPLLATKGRSDLAWERARLVEAAALLAAGCGLAPEGSSEERREERRMQQESVAVLAMWETSERVKSRLRVGEAPLDSVSKGALRQGRADLEKEKWKQMHAVAALSARHAGGLYAAAAAVERTMLEDRQRILDLWGEAEVAKSRMEVLAERALRETLPGMSHEAGGAAERPSQEEVQRLRAQELGEEQAKLHALVAQLEAEERPSQGQRRRRELEERRRLLESWKLSEQSREELDAALVVERREAAVAGRRRAVEDGERKVSQARERRKNRLGNLQAAQELLEQRRVLREQKGETLTAAEAKAEEEELEALLDATAEAERLHDEEEAELTAELDHQREAMELEAEAAGLGRGEVARELAEALQTGGGGDAAVQLEHDLARMQQALHEERAKLAGAEEALRLRGLEDAQEGEEGAAEARLLEDRRRVLRAWEEAEKAREKAQALLAVERRRRRAAEQAATEVGGGHGASDRGAVAELARQAASLEVQIKQLAEVVETAGPGATPARAQVEAQLEAARERARLVERARAAVASGAQAVSLAREGRSLRSDAREEGERLLGAAAAQLCAERSALEGGAAALDAREAAGELEQVEAGQAWSEVEAGRRVLDHWAEALQASALRCEQAAVEGAIARVKGGAEGAKMKGQGALAALSPEQQTELAELEEHARVLGLWEKWERRVLELAAARSEGNGGVEMAWRAWDEEAAALREADCSHKAEAEALHRELQVADGASRTMLEERKRLLARWEASLAAERSRQSRADLERREGGRSALDREGVALQEMAASVEISEEACTRRCALVEDRRVLGRWATAEAEKARLVEGRLFDEGPSAAWRSLAGGRRDLEEEQAAIVQAAVKLSKGEVAAAASASTIAAKGALRRRRRLLSQWETSQHNAEALFAQEEAKRVKRNRADLKLAQEVVWQEVAGVRGGAGRAVAGALEARRRAVALWEEATAAGAQLESLRRHGLLAPPATGLGAQAVLQWSSRDAQPTVGKAGAGTVAGADPRSALVAPGGGGREQASPQMAQVVQLWEEAAQAAAAQQERSEMMTAAACRRRLEAKRAALQELVEAEQRRAAAASGAPALVVGGLLGDVAAAKGEGNGARVSCERGPHAEAWRLLVLWEDSVRIGEEVRRRSAAGRPFPGRLAVAEGRNRLEQEKANMRKRRERAAAGEIGAHLAPSILQEQSEVLRLWEETEAHVARLVDAEEASEAMRPEGLLITAGLRRAVRCLAELGPEVAAARKMSRGRAEQQLQEAAKVAAAWEEAERAGCEARLQGYSFALSEVPSCGPMLLVAKPHAGGVYAFRGEPASAEEEARAVQEARAAAQGALVIVQSRQKEEGSVDGEPALWAQLLRRKWVVEAWAAAGRGRSLAMHMALAREAVALAKMDAEAAANGGAGAEAGGKVLDPEASAASLEVVEGNLRVAGRWLAAEQAAAARADAGEGSGAPDHGLVVGDAAISITVAAASRRAQLQQELVALRSLEAEVRDAENGMPGVRQLAPAAVSAVRARRQMLEQWRSAEEAEEAEAVRALDAARWRGRRDLERERAAVSADLAAANVAIERGGTREDVERARAAKHAAEERARLLQLWEGSERAGEGVRARLVEERRQVQEEATMQAALEKREQAEAARTTASSAREVVRRERARLGEARAQLTAGREARRAEAEARGQAYDPAEDVAAEAALRAEEARVEKSLEQHVRALEGAEERAAALEREIAEEEAQAAEGIQQGCEEREAWVQALRSQLAAAAQALEAELQAKDAAGGGGAAAEKGRIDLAQQETSAGVLARRVDDEVAAEDGVSAERAAEMAEAHRRTLGLWGESERAKEKLCALLEMERRRRELAEEALSEAALAAAAAATEAGAAAGAEGAAPENALVRARRQALSKEKARLREALGEAAGRGGGAPEEQAELDERGRLVQRLAEAQNGIEAVQALLLVERQRHGLQHQQKELLQRKQALQQRKRHPPSQAGTKVGKGKGGKGKKGAPPARVLEEGEDDEAEMRAVGALEAEVHRREVLLLEQEAAVQNGLLDPSLSQMERLSGEVEALSHAEHRAGQVAEALREDAAGLRGEVEAARGLEAQARAECRVKEASLAERKEAEEALKAKLAETESKLRATRFTKAGELRAQAVAAEREKEKREKERGEQERALAAAVAEARHAEEEVAIKEAARAELEARLAEVESAAQQAAQQAAEAARMHGESYEELQEQLGATEAARRGEEERKKLLEREVLEAEQQQEAAEGRADVAERRSAELQARLDELEMDLKGAHASAAETAAQAAEAEQKRVELEAQAAAAEETRRVEAAKAEAMAAELQRQEAGLKEQLGREEEERQLEHAAALRALESHEAAQLALRVKIEELYKEQESLQNSLTASRGHAQGGLLVHRGHALPCARETEAAEKHRREELDADLRLLREVQEVNRRKESQLETSNKELLREKAALERALDTKEAQQGAGSQEMARELEMHKMDVKLQLQKEVVGKMAALADAARHAQAQAQTQVDEMDELELRNLQLELGLGDGSDQTLPDAVQAPLEEMLGLLLAEGAQPVQVYYLEQQAASRGEECRCSMMLKKAQARLAEVVERRKDSKLQLDMAKSIRHPAQIRHARDQHEQLVNKEILLARQLASLQGDAQRKTSALLADVPDEAPSGPVPPGPDDAALNDLVARLAAKEAAAVLETERITAHRSDVEIRDRVPAAGALPPLMEFFEGGDAATSRAAALTLSYLARTTANRELIARQARPPRPPHPSRSPYSPCPHRPLASRPALALQS</sequence>
<feature type="compositionally biased region" description="Low complexity" evidence="2">
    <location>
        <begin position="2434"/>
        <end position="2443"/>
    </location>
</feature>
<feature type="coiled-coil region" evidence="1">
    <location>
        <begin position="3222"/>
        <end position="3260"/>
    </location>
</feature>
<feature type="compositionally biased region" description="Basic and acidic residues" evidence="2">
    <location>
        <begin position="101"/>
        <end position="112"/>
    </location>
</feature>
<feature type="coiled-coil region" evidence="1">
    <location>
        <begin position="1176"/>
        <end position="1203"/>
    </location>
</feature>
<protein>
    <submittedName>
        <fullName evidence="3">Uncharacterized protein</fullName>
    </submittedName>
</protein>
<feature type="coiled-coil region" evidence="1">
    <location>
        <begin position="567"/>
        <end position="594"/>
    </location>
</feature>
<accession>A0AAE0BPB6</accession>
<feature type="region of interest" description="Disordered" evidence="2">
    <location>
        <begin position="22"/>
        <end position="124"/>
    </location>
</feature>
<name>A0AAE0BPB6_9CHLO</name>
<feature type="compositionally biased region" description="Basic and acidic residues" evidence="2">
    <location>
        <begin position="1057"/>
        <end position="1070"/>
    </location>
</feature>
<dbReference type="Proteomes" id="UP001190700">
    <property type="component" value="Unassembled WGS sequence"/>
</dbReference>
<feature type="region of interest" description="Disordered" evidence="2">
    <location>
        <begin position="2753"/>
        <end position="2804"/>
    </location>
</feature>
<feature type="coiled-coil region" evidence="1">
    <location>
        <begin position="2494"/>
        <end position="2568"/>
    </location>
</feature>
<feature type="compositionally biased region" description="Basic residues" evidence="2">
    <location>
        <begin position="2781"/>
        <end position="2790"/>
    </location>
</feature>
<comment type="caution">
    <text evidence="3">The sequence shown here is derived from an EMBL/GenBank/DDBJ whole genome shotgun (WGS) entry which is preliminary data.</text>
</comment>
<feature type="coiled-coil region" evidence="1">
    <location>
        <begin position="1242"/>
        <end position="1330"/>
    </location>
</feature>
<feature type="compositionally biased region" description="Basic and acidic residues" evidence="2">
    <location>
        <begin position="233"/>
        <end position="254"/>
    </location>
</feature>
<feature type="compositionally biased region" description="Polar residues" evidence="2">
    <location>
        <begin position="265"/>
        <end position="275"/>
    </location>
</feature>
<feature type="compositionally biased region" description="Basic and acidic residues" evidence="2">
    <location>
        <begin position="2464"/>
        <end position="2473"/>
    </location>
</feature>
<keyword evidence="1" id="KW-0175">Coiled coil</keyword>
<evidence type="ECO:0000256" key="1">
    <source>
        <dbReference type="SAM" id="Coils"/>
    </source>
</evidence>
<feature type="region of interest" description="Disordered" evidence="2">
    <location>
        <begin position="153"/>
        <end position="351"/>
    </location>
</feature>
<feature type="region of interest" description="Disordered" evidence="2">
    <location>
        <begin position="961"/>
        <end position="983"/>
    </location>
</feature>
<evidence type="ECO:0000313" key="3">
    <source>
        <dbReference type="EMBL" id="KAK3240271.1"/>
    </source>
</evidence>
<feature type="coiled-coil region" evidence="1">
    <location>
        <begin position="2680"/>
        <end position="2707"/>
    </location>
</feature>
<gene>
    <name evidence="3" type="ORF">CYMTET_49884</name>
</gene>
<reference evidence="3 4" key="1">
    <citation type="journal article" date="2015" name="Genome Biol. Evol.">
        <title>Comparative Genomics of a Bacterivorous Green Alga Reveals Evolutionary Causalities and Consequences of Phago-Mixotrophic Mode of Nutrition.</title>
        <authorList>
            <person name="Burns J.A."/>
            <person name="Paasch A."/>
            <person name="Narechania A."/>
            <person name="Kim E."/>
        </authorList>
    </citation>
    <scope>NUCLEOTIDE SEQUENCE [LARGE SCALE GENOMIC DNA]</scope>
    <source>
        <strain evidence="3 4">PLY_AMNH</strain>
    </source>
</reference>
<dbReference type="EMBL" id="LGRX02033691">
    <property type="protein sequence ID" value="KAK3240271.1"/>
    <property type="molecule type" value="Genomic_DNA"/>
</dbReference>
<feature type="compositionally biased region" description="Low complexity" evidence="2">
    <location>
        <begin position="66"/>
        <end position="77"/>
    </location>
</feature>
<feature type="region of interest" description="Disordered" evidence="2">
    <location>
        <begin position="2428"/>
        <end position="2447"/>
    </location>
</feature>
<organism evidence="3 4">
    <name type="scientific">Cymbomonas tetramitiformis</name>
    <dbReference type="NCBI Taxonomy" id="36881"/>
    <lineage>
        <taxon>Eukaryota</taxon>
        <taxon>Viridiplantae</taxon>
        <taxon>Chlorophyta</taxon>
        <taxon>Pyramimonadophyceae</taxon>
        <taxon>Pyramimonadales</taxon>
        <taxon>Pyramimonadaceae</taxon>
        <taxon>Cymbomonas</taxon>
    </lineage>
</organism>
<feature type="region of interest" description="Disordered" evidence="2">
    <location>
        <begin position="1054"/>
        <end position="1077"/>
    </location>
</feature>
<feature type="compositionally biased region" description="Basic and acidic residues" evidence="2">
    <location>
        <begin position="153"/>
        <end position="164"/>
    </location>
</feature>
<proteinExistence type="predicted"/>
<feature type="region of interest" description="Disordered" evidence="2">
    <location>
        <begin position="2997"/>
        <end position="3024"/>
    </location>
</feature>
<evidence type="ECO:0000313" key="4">
    <source>
        <dbReference type="Proteomes" id="UP001190700"/>
    </source>
</evidence>
<evidence type="ECO:0000256" key="2">
    <source>
        <dbReference type="SAM" id="MobiDB-lite"/>
    </source>
</evidence>
<feature type="region of interest" description="Disordered" evidence="2">
    <location>
        <begin position="3542"/>
        <end position="3579"/>
    </location>
</feature>
<feature type="region of interest" description="Disordered" evidence="2">
    <location>
        <begin position="2458"/>
        <end position="2478"/>
    </location>
</feature>
<keyword evidence="4" id="KW-1185">Reference proteome</keyword>
<feature type="region of interest" description="Disordered" evidence="2">
    <location>
        <begin position="398"/>
        <end position="418"/>
    </location>
</feature>
<feature type="compositionally biased region" description="Pro residues" evidence="2">
    <location>
        <begin position="3550"/>
        <end position="3566"/>
    </location>
</feature>
<feature type="compositionally biased region" description="Basic residues" evidence="2">
    <location>
        <begin position="78"/>
        <end position="99"/>
    </location>
</feature>